<dbReference type="Proteomes" id="UP001497700">
    <property type="component" value="Unassembled WGS sequence"/>
</dbReference>
<keyword evidence="2" id="KW-1185">Reference proteome</keyword>
<dbReference type="EMBL" id="MU393480">
    <property type="protein sequence ID" value="KAI4864860.1"/>
    <property type="molecule type" value="Genomic_DNA"/>
</dbReference>
<protein>
    <submittedName>
        <fullName evidence="1">Uncharacterized protein</fullName>
    </submittedName>
</protein>
<reference evidence="1 2" key="1">
    <citation type="journal article" date="2022" name="New Phytol.">
        <title>Ecological generalism drives hyperdiversity of secondary metabolite gene clusters in xylarialean endophytes.</title>
        <authorList>
            <person name="Franco M.E.E."/>
            <person name="Wisecaver J.H."/>
            <person name="Arnold A.E."/>
            <person name="Ju Y.M."/>
            <person name="Slot J.C."/>
            <person name="Ahrendt S."/>
            <person name="Moore L.P."/>
            <person name="Eastman K.E."/>
            <person name="Scott K."/>
            <person name="Konkel Z."/>
            <person name="Mondo S.J."/>
            <person name="Kuo A."/>
            <person name="Hayes R.D."/>
            <person name="Haridas S."/>
            <person name="Andreopoulos B."/>
            <person name="Riley R."/>
            <person name="LaButti K."/>
            <person name="Pangilinan J."/>
            <person name="Lipzen A."/>
            <person name="Amirebrahimi M."/>
            <person name="Yan J."/>
            <person name="Adam C."/>
            <person name="Keymanesh K."/>
            <person name="Ng V."/>
            <person name="Louie K."/>
            <person name="Northen T."/>
            <person name="Drula E."/>
            <person name="Henrissat B."/>
            <person name="Hsieh H.M."/>
            <person name="Youens-Clark K."/>
            <person name="Lutzoni F."/>
            <person name="Miadlikowska J."/>
            <person name="Eastwood D.C."/>
            <person name="Hamelin R.C."/>
            <person name="Grigoriev I.V."/>
            <person name="U'Ren J.M."/>
        </authorList>
    </citation>
    <scope>NUCLEOTIDE SEQUENCE [LARGE SCALE GENOMIC DNA]</scope>
    <source>
        <strain evidence="1 2">CBS 119005</strain>
    </source>
</reference>
<proteinExistence type="predicted"/>
<organism evidence="1 2">
    <name type="scientific">Hypoxylon rubiginosum</name>
    <dbReference type="NCBI Taxonomy" id="110542"/>
    <lineage>
        <taxon>Eukaryota</taxon>
        <taxon>Fungi</taxon>
        <taxon>Dikarya</taxon>
        <taxon>Ascomycota</taxon>
        <taxon>Pezizomycotina</taxon>
        <taxon>Sordariomycetes</taxon>
        <taxon>Xylariomycetidae</taxon>
        <taxon>Xylariales</taxon>
        <taxon>Hypoxylaceae</taxon>
        <taxon>Hypoxylon</taxon>
    </lineage>
</organism>
<accession>A0ACB9Z1I6</accession>
<evidence type="ECO:0000313" key="2">
    <source>
        <dbReference type="Proteomes" id="UP001497700"/>
    </source>
</evidence>
<gene>
    <name evidence="1" type="ORF">F4820DRAFT_448612</name>
</gene>
<evidence type="ECO:0000313" key="1">
    <source>
        <dbReference type="EMBL" id="KAI4864860.1"/>
    </source>
</evidence>
<name>A0ACB9Z1I6_9PEZI</name>
<sequence>MASSDGESGDGLKVIHAGLFRMGTWSMAKAYRILDFKTFHGLDEPTRKDWCLLEEAAEATWPSAPEARPRPPFTRSDWDEIWGNEYDAVCDTAAPFTLELFKAYPDAKVVLVQRDYDTWWPSFQTEVIDKLFTPFFDLSIFLAWHLVGYRAGHAMRKLVFGFFDAKTKEEIGAHGRETYDRFFREIRATVPPERLLEYKMGSGWEPLCGFLGKDVPDAPFPFSNDQKAHSEGVEAKQRKLYLAMSRNAVLGVMGLAAVGASWWGFFWN</sequence>
<comment type="caution">
    <text evidence="1">The sequence shown here is derived from an EMBL/GenBank/DDBJ whole genome shotgun (WGS) entry which is preliminary data.</text>
</comment>